<sequence length="368" mass="40722">MAASDVVEQRQDINHQNQQQNQQNHQEIIDALTREAEQLKAKLEEERSKLSDVDLASVAQRLDSLTNFTMKPRKILKGHLGKVLCMDWCTDKRHVVSSSQDGKMLIWDAFTTNKEHAITMPTTWVMACAYGPSGTVVACGGLDNKCTLYPLSLDEDPASKKKVIATHTSYLSCCKFTNSDQQILTGSGDSTCCLWDVESGQMMQSFIGHTGDVMSLDLSPSESGNTFVSGSCDKTVMVWDMRTGQCVQAFEGHESDVNSVRFYPSGDAVATGSDDATCRLFDLRADREVCRYRKDSIIFGCNAVDFSLSGRLLFGGYNDYVVNVWDALKATRVVMLYGHENRVSCLNVSPDGTALCTGSWDFTLKVWA</sequence>
<dbReference type="FunCoup" id="T1EG99">
    <property type="interactions" value="412"/>
</dbReference>
<keyword evidence="4" id="KW-0807">Transducer</keyword>
<feature type="compositionally biased region" description="Low complexity" evidence="6">
    <location>
        <begin position="14"/>
        <end position="26"/>
    </location>
</feature>
<dbReference type="InterPro" id="IPR019775">
    <property type="entry name" value="WD40_repeat_CS"/>
</dbReference>
<feature type="region of interest" description="Disordered" evidence="6">
    <location>
        <begin position="1"/>
        <end position="28"/>
    </location>
</feature>
<organism evidence="8 9">
    <name type="scientific">Helobdella robusta</name>
    <name type="common">Californian leech</name>
    <dbReference type="NCBI Taxonomy" id="6412"/>
    <lineage>
        <taxon>Eukaryota</taxon>
        <taxon>Metazoa</taxon>
        <taxon>Spiralia</taxon>
        <taxon>Lophotrochozoa</taxon>
        <taxon>Annelida</taxon>
        <taxon>Clitellata</taxon>
        <taxon>Hirudinea</taxon>
        <taxon>Rhynchobdellida</taxon>
        <taxon>Glossiphoniidae</taxon>
        <taxon>Helobdella</taxon>
    </lineage>
</organism>
<dbReference type="GO" id="GO:0005737">
    <property type="term" value="C:cytoplasm"/>
    <property type="evidence" value="ECO:0000318"/>
    <property type="project" value="GO_Central"/>
</dbReference>
<keyword evidence="9" id="KW-1185">Reference proteome</keyword>
<dbReference type="HOGENOM" id="CLU_000288_57_34_1"/>
<dbReference type="PROSITE" id="PS00678">
    <property type="entry name" value="WD_REPEATS_1"/>
    <property type="match status" value="1"/>
</dbReference>
<dbReference type="Pfam" id="PF25391">
    <property type="entry name" value="WD40_Gbeta"/>
    <property type="match status" value="1"/>
</dbReference>
<evidence type="ECO:0000256" key="3">
    <source>
        <dbReference type="ARBA" id="ARBA00022737"/>
    </source>
</evidence>
<dbReference type="InterPro" id="IPR015943">
    <property type="entry name" value="WD40/YVTN_repeat-like_dom_sf"/>
</dbReference>
<gene>
    <name evidence="8" type="primary">20195601</name>
    <name evidence="7" type="ORF">HELRODRAFT_115679</name>
</gene>
<dbReference type="KEGG" id="hro:HELRODRAFT_115679"/>
<dbReference type="PRINTS" id="PR00319">
    <property type="entry name" value="GPROTEINB"/>
</dbReference>
<dbReference type="Proteomes" id="UP000015101">
    <property type="component" value="Unassembled WGS sequence"/>
</dbReference>
<evidence type="ECO:0000256" key="4">
    <source>
        <dbReference type="ARBA" id="ARBA00023224"/>
    </source>
</evidence>
<evidence type="ECO:0000256" key="2">
    <source>
        <dbReference type="ARBA" id="ARBA00022574"/>
    </source>
</evidence>
<feature type="repeat" description="WD" evidence="5">
    <location>
        <begin position="250"/>
        <end position="291"/>
    </location>
</feature>
<evidence type="ECO:0000313" key="8">
    <source>
        <dbReference type="EnsemblMetazoa" id="HelroP115679"/>
    </source>
</evidence>
<dbReference type="STRING" id="6412.T1EG99"/>
<dbReference type="EMBL" id="KB097620">
    <property type="protein sequence ID" value="ESN93289.1"/>
    <property type="molecule type" value="Genomic_DNA"/>
</dbReference>
<protein>
    <submittedName>
        <fullName evidence="7 8">Uncharacterized protein</fullName>
    </submittedName>
</protein>
<dbReference type="InterPro" id="IPR020472">
    <property type="entry name" value="WD40_PAC1"/>
</dbReference>
<dbReference type="PANTHER" id="PTHR19850">
    <property type="entry name" value="GUANINE NUCLEOTIDE-BINDING PROTEIN BETA G PROTEIN BETA"/>
    <property type="match status" value="1"/>
</dbReference>
<evidence type="ECO:0000313" key="7">
    <source>
        <dbReference type="EMBL" id="ESN93289.1"/>
    </source>
</evidence>
<dbReference type="PRINTS" id="PR00320">
    <property type="entry name" value="GPROTEINBRPT"/>
</dbReference>
<evidence type="ECO:0000256" key="6">
    <source>
        <dbReference type="SAM" id="MobiDB-lite"/>
    </source>
</evidence>
<dbReference type="InParanoid" id="T1EG99"/>
<evidence type="ECO:0000256" key="1">
    <source>
        <dbReference type="ARBA" id="ARBA00009768"/>
    </source>
</evidence>
<reference evidence="8" key="3">
    <citation type="submission" date="2015-06" db="UniProtKB">
        <authorList>
            <consortium name="EnsemblMetazoa"/>
        </authorList>
    </citation>
    <scope>IDENTIFICATION</scope>
</reference>
<dbReference type="SUPFAM" id="SSF50978">
    <property type="entry name" value="WD40 repeat-like"/>
    <property type="match status" value="1"/>
</dbReference>
<dbReference type="InterPro" id="IPR001632">
    <property type="entry name" value="WD40_G-protein_beta-like"/>
</dbReference>
<feature type="repeat" description="WD" evidence="5">
    <location>
        <begin position="76"/>
        <end position="117"/>
    </location>
</feature>
<evidence type="ECO:0000313" key="9">
    <source>
        <dbReference type="Proteomes" id="UP000015101"/>
    </source>
</evidence>
<dbReference type="CTD" id="20195601"/>
<dbReference type="EnsemblMetazoa" id="HelroT115679">
    <property type="protein sequence ID" value="HelroP115679"/>
    <property type="gene ID" value="HelroG115679"/>
</dbReference>
<dbReference type="PROSITE" id="PS50294">
    <property type="entry name" value="WD_REPEATS_REGION"/>
    <property type="match status" value="5"/>
</dbReference>
<proteinExistence type="inferred from homology"/>
<feature type="repeat" description="WD" evidence="5">
    <location>
        <begin position="206"/>
        <end position="249"/>
    </location>
</feature>
<dbReference type="PROSITE" id="PS50082">
    <property type="entry name" value="WD_REPEATS_2"/>
    <property type="match status" value="5"/>
</dbReference>
<dbReference type="Gene3D" id="2.130.10.10">
    <property type="entry name" value="YVTN repeat-like/Quinoprotein amine dehydrogenase"/>
    <property type="match status" value="1"/>
</dbReference>
<dbReference type="OMA" id="LDNKCTI"/>
<dbReference type="EMBL" id="AMQM01007445">
    <property type="status" value="NOT_ANNOTATED_CDS"/>
    <property type="molecule type" value="Genomic_DNA"/>
</dbReference>
<dbReference type="PIRSF" id="PIRSF002394">
    <property type="entry name" value="GN-bd_beta"/>
    <property type="match status" value="1"/>
</dbReference>
<dbReference type="InterPro" id="IPR016346">
    <property type="entry name" value="G-protein_beta_1-5"/>
</dbReference>
<dbReference type="AlphaFoldDB" id="T1EG99"/>
<dbReference type="InterPro" id="IPR036322">
    <property type="entry name" value="WD40_repeat_dom_sf"/>
</dbReference>
<dbReference type="GO" id="GO:0005834">
    <property type="term" value="C:heterotrimeric G-protein complex"/>
    <property type="evidence" value="ECO:0000318"/>
    <property type="project" value="GO_Central"/>
</dbReference>
<reference evidence="7 9" key="2">
    <citation type="journal article" date="2013" name="Nature">
        <title>Insights into bilaterian evolution from three spiralian genomes.</title>
        <authorList>
            <person name="Simakov O."/>
            <person name="Marletaz F."/>
            <person name="Cho S.J."/>
            <person name="Edsinger-Gonzales E."/>
            <person name="Havlak P."/>
            <person name="Hellsten U."/>
            <person name="Kuo D.H."/>
            <person name="Larsson T."/>
            <person name="Lv J."/>
            <person name="Arendt D."/>
            <person name="Savage R."/>
            <person name="Osoegawa K."/>
            <person name="de Jong P."/>
            <person name="Grimwood J."/>
            <person name="Chapman J.A."/>
            <person name="Shapiro H."/>
            <person name="Aerts A."/>
            <person name="Otillar R.P."/>
            <person name="Terry A.Y."/>
            <person name="Boore J.L."/>
            <person name="Grigoriev I.V."/>
            <person name="Lindberg D.R."/>
            <person name="Seaver E.C."/>
            <person name="Weisblat D.A."/>
            <person name="Putnam N.H."/>
            <person name="Rokhsar D.S."/>
        </authorList>
    </citation>
    <scope>NUCLEOTIDE SEQUENCE</scope>
</reference>
<reference evidence="9" key="1">
    <citation type="submission" date="2012-12" db="EMBL/GenBank/DDBJ databases">
        <authorList>
            <person name="Hellsten U."/>
            <person name="Grimwood J."/>
            <person name="Chapman J.A."/>
            <person name="Shapiro H."/>
            <person name="Aerts A."/>
            <person name="Otillar R.P."/>
            <person name="Terry A.Y."/>
            <person name="Boore J.L."/>
            <person name="Simakov O."/>
            <person name="Marletaz F."/>
            <person name="Cho S.-J."/>
            <person name="Edsinger-Gonzales E."/>
            <person name="Havlak P."/>
            <person name="Kuo D.-H."/>
            <person name="Larsson T."/>
            <person name="Lv J."/>
            <person name="Arendt D."/>
            <person name="Savage R."/>
            <person name="Osoegawa K."/>
            <person name="de Jong P."/>
            <person name="Lindberg D.R."/>
            <person name="Seaver E.C."/>
            <person name="Weisblat D.A."/>
            <person name="Putnam N.H."/>
            <person name="Grigoriev I.V."/>
            <person name="Rokhsar D.S."/>
        </authorList>
    </citation>
    <scope>NUCLEOTIDE SEQUENCE</scope>
</reference>
<dbReference type="InterPro" id="IPR001680">
    <property type="entry name" value="WD40_rpt"/>
</dbReference>
<accession>T1EG99</accession>
<keyword evidence="2 5" id="KW-0853">WD repeat</keyword>
<evidence type="ECO:0000256" key="5">
    <source>
        <dbReference type="PROSITE-ProRule" id="PRU00221"/>
    </source>
</evidence>
<dbReference type="FunFam" id="2.130.10.10:FF:000020">
    <property type="entry name" value="Guanine nucleotide-binding protein beta subunit"/>
    <property type="match status" value="1"/>
</dbReference>
<dbReference type="RefSeq" id="XP_009028570.1">
    <property type="nucleotide sequence ID" value="XM_009030322.1"/>
</dbReference>
<dbReference type="GO" id="GO:0007212">
    <property type="term" value="P:G protein-coupled dopamine receptor signaling pathway"/>
    <property type="evidence" value="ECO:0000318"/>
    <property type="project" value="GO_Central"/>
</dbReference>
<dbReference type="eggNOG" id="KOG0286">
    <property type="taxonomic scope" value="Eukaryota"/>
</dbReference>
<dbReference type="SMART" id="SM00320">
    <property type="entry name" value="WD40"/>
    <property type="match status" value="7"/>
</dbReference>
<dbReference type="GO" id="GO:0030159">
    <property type="term" value="F:signaling receptor complex adaptor activity"/>
    <property type="evidence" value="ECO:0000318"/>
    <property type="project" value="GO_Central"/>
</dbReference>
<comment type="similarity">
    <text evidence="1">Belongs to the WD repeat G protein beta family.</text>
</comment>
<dbReference type="GeneID" id="20195601"/>
<name>T1EG99_HELRO</name>
<feature type="repeat" description="WD" evidence="5">
    <location>
        <begin position="336"/>
        <end position="368"/>
    </location>
</feature>
<dbReference type="CDD" id="cd00200">
    <property type="entry name" value="WD40"/>
    <property type="match status" value="1"/>
</dbReference>
<keyword evidence="3" id="KW-0677">Repeat</keyword>
<dbReference type="OrthoDB" id="10255630at2759"/>
<feature type="repeat" description="WD" evidence="5">
    <location>
        <begin position="164"/>
        <end position="205"/>
    </location>
</feature>